<proteinExistence type="predicted"/>
<comment type="subcellular location">
    <subcellularLocation>
        <location evidence="1">Nucleus</location>
    </subcellularLocation>
</comment>
<accession>A0A9P0GS11</accession>
<keyword evidence="2" id="KW-0539">Nucleus</keyword>
<protein>
    <submittedName>
        <fullName evidence="4">Uncharacterized protein</fullName>
    </submittedName>
</protein>
<evidence type="ECO:0000256" key="1">
    <source>
        <dbReference type="ARBA" id="ARBA00004123"/>
    </source>
</evidence>
<dbReference type="EMBL" id="OU892279">
    <property type="protein sequence ID" value="CAH1127450.1"/>
    <property type="molecule type" value="Genomic_DNA"/>
</dbReference>
<sequence length="185" mass="21836">MSEEFIIERKLLLDGEGSGEDQRLNVFVKQLAIWAKSSKSPTECEAGYNSMLAQLNRLELYKKRMNLRMRCYKRQLKTYRAMHDNYRAKKELVLKDIEKQEKFLGEAKIIKKYRIDRNLIVKTVNEGQSCRQLTEEVHNLKKDISNLEDEKEHLQSQLKNRVQQFRLLSVTANILKMSLQNNSSL</sequence>
<name>A0A9P0GS11_9CUCU</name>
<keyword evidence="5" id="KW-1185">Reference proteome</keyword>
<dbReference type="Proteomes" id="UP001152799">
    <property type="component" value="Chromosome 3"/>
</dbReference>
<evidence type="ECO:0000313" key="5">
    <source>
        <dbReference type="Proteomes" id="UP001152799"/>
    </source>
</evidence>
<dbReference type="InterPro" id="IPR008501">
    <property type="entry name" value="THOC7/Mft1"/>
</dbReference>
<organism evidence="4 5">
    <name type="scientific">Ceutorhynchus assimilis</name>
    <name type="common">cabbage seed weevil</name>
    <dbReference type="NCBI Taxonomy" id="467358"/>
    <lineage>
        <taxon>Eukaryota</taxon>
        <taxon>Metazoa</taxon>
        <taxon>Ecdysozoa</taxon>
        <taxon>Arthropoda</taxon>
        <taxon>Hexapoda</taxon>
        <taxon>Insecta</taxon>
        <taxon>Pterygota</taxon>
        <taxon>Neoptera</taxon>
        <taxon>Endopterygota</taxon>
        <taxon>Coleoptera</taxon>
        <taxon>Polyphaga</taxon>
        <taxon>Cucujiformia</taxon>
        <taxon>Curculionidae</taxon>
        <taxon>Ceutorhynchinae</taxon>
        <taxon>Ceutorhynchus</taxon>
    </lineage>
</organism>
<gene>
    <name evidence="4" type="ORF">CEUTPL_LOCUS6240</name>
</gene>
<feature type="coiled-coil region" evidence="3">
    <location>
        <begin position="130"/>
        <end position="164"/>
    </location>
</feature>
<evidence type="ECO:0000313" key="4">
    <source>
        <dbReference type="EMBL" id="CAH1127450.1"/>
    </source>
</evidence>
<dbReference type="GO" id="GO:0000445">
    <property type="term" value="C:THO complex part of transcription export complex"/>
    <property type="evidence" value="ECO:0007669"/>
    <property type="project" value="InterPro"/>
</dbReference>
<keyword evidence="3" id="KW-0175">Coiled coil</keyword>
<evidence type="ECO:0000256" key="2">
    <source>
        <dbReference type="ARBA" id="ARBA00023242"/>
    </source>
</evidence>
<reference evidence="4" key="1">
    <citation type="submission" date="2022-01" db="EMBL/GenBank/DDBJ databases">
        <authorList>
            <person name="King R."/>
        </authorList>
    </citation>
    <scope>NUCLEOTIDE SEQUENCE</scope>
</reference>
<dbReference type="AlphaFoldDB" id="A0A9P0GS11"/>
<dbReference type="OrthoDB" id="205166at2759"/>
<dbReference type="GO" id="GO:0006397">
    <property type="term" value="P:mRNA processing"/>
    <property type="evidence" value="ECO:0007669"/>
    <property type="project" value="InterPro"/>
</dbReference>
<dbReference type="Pfam" id="PF05615">
    <property type="entry name" value="THOC7"/>
    <property type="match status" value="1"/>
</dbReference>
<evidence type="ECO:0000256" key="3">
    <source>
        <dbReference type="SAM" id="Coils"/>
    </source>
</evidence>